<dbReference type="Proteomes" id="UP000030640">
    <property type="component" value="Unassembled WGS sequence"/>
</dbReference>
<dbReference type="EMBL" id="KI965473">
    <property type="protein sequence ID" value="EUD66275.1"/>
    <property type="molecule type" value="Genomic_DNA"/>
</dbReference>
<dbReference type="AlphaFoldDB" id="W7A3Q3"/>
<evidence type="ECO:0000313" key="2">
    <source>
        <dbReference type="EMBL" id="EUD66275.1"/>
    </source>
</evidence>
<organism evidence="2 3">
    <name type="scientific">Plasmodium inui San Antonio 1</name>
    <dbReference type="NCBI Taxonomy" id="1237626"/>
    <lineage>
        <taxon>Eukaryota</taxon>
        <taxon>Sar</taxon>
        <taxon>Alveolata</taxon>
        <taxon>Apicomplexa</taxon>
        <taxon>Aconoidasida</taxon>
        <taxon>Haemosporida</taxon>
        <taxon>Plasmodiidae</taxon>
        <taxon>Plasmodium</taxon>
        <taxon>Plasmodium (Plasmodium)</taxon>
    </lineage>
</organism>
<feature type="compositionally biased region" description="Polar residues" evidence="1">
    <location>
        <begin position="1"/>
        <end position="27"/>
    </location>
</feature>
<protein>
    <submittedName>
        <fullName evidence="2">Uncharacterized protein</fullName>
    </submittedName>
</protein>
<keyword evidence="3" id="KW-1185">Reference proteome</keyword>
<feature type="region of interest" description="Disordered" evidence="1">
    <location>
        <begin position="87"/>
        <end position="148"/>
    </location>
</feature>
<dbReference type="VEuPathDB" id="PlasmoDB:C922_03470"/>
<dbReference type="RefSeq" id="XP_008817284.1">
    <property type="nucleotide sequence ID" value="XM_008819062.1"/>
</dbReference>
<feature type="region of interest" description="Disordered" evidence="1">
    <location>
        <begin position="1"/>
        <end position="71"/>
    </location>
</feature>
<name>W7A3Q3_9APIC</name>
<feature type="compositionally biased region" description="Basic and acidic residues" evidence="1">
    <location>
        <begin position="28"/>
        <end position="71"/>
    </location>
</feature>
<feature type="compositionally biased region" description="Polar residues" evidence="1">
    <location>
        <begin position="137"/>
        <end position="148"/>
    </location>
</feature>
<evidence type="ECO:0000256" key="1">
    <source>
        <dbReference type="SAM" id="MobiDB-lite"/>
    </source>
</evidence>
<accession>W7A3Q3</accession>
<dbReference type="GeneID" id="20038744"/>
<evidence type="ECO:0000313" key="3">
    <source>
        <dbReference type="Proteomes" id="UP000030640"/>
    </source>
</evidence>
<gene>
    <name evidence="2" type="ORF">C922_03470</name>
</gene>
<sequence length="148" mass="17214">MPNPQQPGFQNPLIQKNTNNTERTASSRSDKLRRDLEICKDPSPRPKQRKLSESNKIKGTPRRELNEEICMKGKIEQNKRFNDAMKLRGNLSQDEYPVNQAKRTPRRQGDSINQSRNRKSEQSGKFRPTERAKGEVTQYTKTAQQNLF</sequence>
<proteinExistence type="predicted"/>
<reference evidence="2 3" key="1">
    <citation type="submission" date="2013-02" db="EMBL/GenBank/DDBJ databases">
        <title>The Genome Sequence of Plasmodium inui San Antonio 1.</title>
        <authorList>
            <consortium name="The Broad Institute Genome Sequencing Platform"/>
            <consortium name="The Broad Institute Genome Sequencing Center for Infectious Disease"/>
            <person name="Neafsey D."/>
            <person name="Cheeseman I."/>
            <person name="Volkman S."/>
            <person name="Adams J."/>
            <person name="Walker B."/>
            <person name="Young S.K."/>
            <person name="Zeng Q."/>
            <person name="Gargeya S."/>
            <person name="Fitzgerald M."/>
            <person name="Haas B."/>
            <person name="Abouelleil A."/>
            <person name="Alvarado L."/>
            <person name="Arachchi H.M."/>
            <person name="Berlin A.M."/>
            <person name="Chapman S.B."/>
            <person name="Dewar J."/>
            <person name="Goldberg J."/>
            <person name="Griggs A."/>
            <person name="Gujja S."/>
            <person name="Hansen M."/>
            <person name="Howarth C."/>
            <person name="Imamovic A."/>
            <person name="Larimer J."/>
            <person name="McCowan C."/>
            <person name="Murphy C."/>
            <person name="Neiman D."/>
            <person name="Pearson M."/>
            <person name="Priest M."/>
            <person name="Roberts A."/>
            <person name="Saif S."/>
            <person name="Shea T."/>
            <person name="Sisk P."/>
            <person name="Sykes S."/>
            <person name="Wortman J."/>
            <person name="Nusbaum C."/>
            <person name="Birren B."/>
        </authorList>
    </citation>
    <scope>NUCLEOTIDE SEQUENCE [LARGE SCALE GENOMIC DNA]</scope>
    <source>
        <strain evidence="2 3">San Antonio 1</strain>
    </source>
</reference>
<feature type="compositionally biased region" description="Basic and acidic residues" evidence="1">
    <location>
        <begin position="118"/>
        <end position="134"/>
    </location>
</feature>